<feature type="region of interest" description="Disordered" evidence="1">
    <location>
        <begin position="206"/>
        <end position="242"/>
    </location>
</feature>
<feature type="compositionally biased region" description="Low complexity" evidence="1">
    <location>
        <begin position="181"/>
        <end position="194"/>
    </location>
</feature>
<dbReference type="AlphaFoldDB" id="A0A9N8E1U5"/>
<feature type="region of interest" description="Disordered" evidence="1">
    <location>
        <begin position="62"/>
        <end position="106"/>
    </location>
</feature>
<evidence type="ECO:0000313" key="2">
    <source>
        <dbReference type="EMBL" id="CAB9512370.1"/>
    </source>
</evidence>
<reference evidence="2" key="1">
    <citation type="submission" date="2020-06" db="EMBL/GenBank/DDBJ databases">
        <authorList>
            <consortium name="Plant Systems Biology data submission"/>
        </authorList>
    </citation>
    <scope>NUCLEOTIDE SEQUENCE</scope>
    <source>
        <strain evidence="2">D6</strain>
    </source>
</reference>
<dbReference type="EMBL" id="CAICTM010000532">
    <property type="protein sequence ID" value="CAB9512370.1"/>
    <property type="molecule type" value="Genomic_DNA"/>
</dbReference>
<comment type="caution">
    <text evidence="2">The sequence shown here is derived from an EMBL/GenBank/DDBJ whole genome shotgun (WGS) entry which is preliminary data.</text>
</comment>
<keyword evidence="3" id="KW-1185">Reference proteome</keyword>
<organism evidence="2 3">
    <name type="scientific">Seminavis robusta</name>
    <dbReference type="NCBI Taxonomy" id="568900"/>
    <lineage>
        <taxon>Eukaryota</taxon>
        <taxon>Sar</taxon>
        <taxon>Stramenopiles</taxon>
        <taxon>Ochrophyta</taxon>
        <taxon>Bacillariophyta</taxon>
        <taxon>Bacillariophyceae</taxon>
        <taxon>Bacillariophycidae</taxon>
        <taxon>Naviculales</taxon>
        <taxon>Naviculaceae</taxon>
        <taxon>Seminavis</taxon>
    </lineage>
</organism>
<protein>
    <submittedName>
        <fullName evidence="2">Uncharacterized protein</fullName>
    </submittedName>
</protein>
<evidence type="ECO:0000313" key="3">
    <source>
        <dbReference type="Proteomes" id="UP001153069"/>
    </source>
</evidence>
<sequence length="390" mass="42688">MTSQEHPSNNNNQFRSLVFDWSRLLSLRLFAFTSNDIDASIDAVEEMLASIHSATSVRFDHTTHHTSNTTAAAAAAASANNPTSNNANSNNNNNRMNSAAMNRSRSARNVMARTLPILERGGSTRNFRELPPDRRRSAMLMMESPGSTRNMRSLPENRVRQRSNSTRRFFVADQASRSSQSAGGTTISNASSSSLSNQFRRINLERTDSASSMGSMQSWGSMRSLGCGTDDNGADDSGHNTNHDSTLSILSMESLSIATPTSQITNNGVRQYSFHSNPYYLGSGNSGHNNNNNNTNGSVTTETDDMMSLYSRDSVKVRQNQMEQSVSSLSLSAHAIQAVAAVCRTSMEPDDDMFSFASASECTVYSFDRHRPLKSVHTSPTSAQSQQQWS</sequence>
<evidence type="ECO:0000256" key="1">
    <source>
        <dbReference type="SAM" id="MobiDB-lite"/>
    </source>
</evidence>
<name>A0A9N8E1U5_9STRA</name>
<proteinExistence type="predicted"/>
<feature type="compositionally biased region" description="Low complexity" evidence="1">
    <location>
        <begin position="66"/>
        <end position="106"/>
    </location>
</feature>
<gene>
    <name evidence="2" type="ORF">SEMRO_533_G161550.1</name>
</gene>
<dbReference type="Proteomes" id="UP001153069">
    <property type="component" value="Unassembled WGS sequence"/>
</dbReference>
<feature type="compositionally biased region" description="Low complexity" evidence="1">
    <location>
        <begin position="209"/>
        <end position="224"/>
    </location>
</feature>
<feature type="region of interest" description="Disordered" evidence="1">
    <location>
        <begin position="142"/>
        <end position="194"/>
    </location>
</feature>
<accession>A0A9N8E1U5</accession>